<dbReference type="PANTHER" id="PTHR44196">
    <property type="entry name" value="DEHYDROGENASE/REDUCTASE SDR FAMILY MEMBER 7B"/>
    <property type="match status" value="1"/>
</dbReference>
<dbReference type="InterPro" id="IPR036291">
    <property type="entry name" value="NAD(P)-bd_dom_sf"/>
</dbReference>
<dbReference type="GO" id="GO:0016020">
    <property type="term" value="C:membrane"/>
    <property type="evidence" value="ECO:0007669"/>
    <property type="project" value="TreeGrafter"/>
</dbReference>
<dbReference type="EMBL" id="CP000776">
    <property type="protein sequence ID" value="ABS52496.1"/>
    <property type="molecule type" value="Genomic_DNA"/>
</dbReference>
<proteinExistence type="inferred from homology"/>
<reference evidence="4" key="1">
    <citation type="submission" date="2007-07" db="EMBL/GenBank/DDBJ databases">
        <title>Complete genome sequence of Campylobacter hominis ATCC BAA-381, a commensal isolated from the human gastrointestinal tract.</title>
        <authorList>
            <person name="Fouts D.E."/>
            <person name="Mongodin E.F."/>
            <person name="Puiu D."/>
            <person name="Sebastian Y."/>
            <person name="Miller W.G."/>
            <person name="Mandrell R.E."/>
            <person name="Nelson K.E."/>
        </authorList>
    </citation>
    <scope>NUCLEOTIDE SEQUENCE [LARGE SCALE GENOMIC DNA]</scope>
    <source>
        <strain evidence="4">ATCC BAA-381 / LMG 19568 / NCTC 13146 / CH001A</strain>
    </source>
</reference>
<accession>A7HZJ9</accession>
<dbReference type="OrthoDB" id="9793825at2"/>
<dbReference type="Gene3D" id="3.40.50.720">
    <property type="entry name" value="NAD(P)-binding Rossmann-like Domain"/>
    <property type="match status" value="1"/>
</dbReference>
<dbReference type="GO" id="GO:0016491">
    <property type="term" value="F:oxidoreductase activity"/>
    <property type="evidence" value="ECO:0007669"/>
    <property type="project" value="UniProtKB-KW"/>
</dbReference>
<dbReference type="HOGENOM" id="CLU_010194_2_10_7"/>
<dbReference type="PRINTS" id="PR00081">
    <property type="entry name" value="GDHRDH"/>
</dbReference>
<dbReference type="RefSeq" id="WP_011991537.1">
    <property type="nucleotide sequence ID" value="NC_009714.1"/>
</dbReference>
<keyword evidence="2" id="KW-0560">Oxidoreductase</keyword>
<comment type="similarity">
    <text evidence="1">Belongs to the short-chain dehydrogenases/reductases (SDR) family.</text>
</comment>
<evidence type="ECO:0000313" key="3">
    <source>
        <dbReference type="EMBL" id="ABS52496.1"/>
    </source>
</evidence>
<dbReference type="KEGG" id="cha:CHAB381_0075"/>
<dbReference type="Pfam" id="PF00106">
    <property type="entry name" value="adh_short"/>
    <property type="match status" value="2"/>
</dbReference>
<evidence type="ECO:0000313" key="4">
    <source>
        <dbReference type="Proteomes" id="UP000002407"/>
    </source>
</evidence>
<evidence type="ECO:0000256" key="2">
    <source>
        <dbReference type="ARBA" id="ARBA00023002"/>
    </source>
</evidence>
<organism evidence="3 4">
    <name type="scientific">Campylobacter hominis (strain ATCC BAA-381 / DSM 21671 / CCUG 45161 / LMG 19568 / NCTC 13146 / CH001A)</name>
    <dbReference type="NCBI Taxonomy" id="360107"/>
    <lineage>
        <taxon>Bacteria</taxon>
        <taxon>Pseudomonadati</taxon>
        <taxon>Campylobacterota</taxon>
        <taxon>Epsilonproteobacteria</taxon>
        <taxon>Campylobacterales</taxon>
        <taxon>Campylobacteraceae</taxon>
        <taxon>Campylobacter</taxon>
    </lineage>
</organism>
<dbReference type="InterPro" id="IPR002347">
    <property type="entry name" value="SDR_fam"/>
</dbReference>
<dbReference type="STRING" id="360107.CHAB381_0075"/>
<dbReference type="Proteomes" id="UP000002407">
    <property type="component" value="Chromosome"/>
</dbReference>
<sequence>MKILITGASSGIGKACSELLSAKGHKILTLKSRFENLDDLLKEVRNLEQKHEISVVILSAGFGIFAPLEAMNTDEILRLINVNLSANILICRELLKNLKRNRAHIIGIASIEALRFSRFSSVYSASKAGLRAFLLSLFEDVRKEIKVTCISPDITKTAFFDNLNFGVSDDENSYIDADEIANFVLEILQTKSNVSELVIRPRIVQINKIKHK</sequence>
<keyword evidence="4" id="KW-1185">Reference proteome</keyword>
<evidence type="ECO:0000256" key="1">
    <source>
        <dbReference type="ARBA" id="ARBA00006484"/>
    </source>
</evidence>
<dbReference type="eggNOG" id="COG0300">
    <property type="taxonomic scope" value="Bacteria"/>
</dbReference>
<dbReference type="PANTHER" id="PTHR44196:SF1">
    <property type="entry name" value="DEHYDROGENASE_REDUCTASE SDR FAMILY MEMBER 7B"/>
    <property type="match status" value="1"/>
</dbReference>
<name>A7HZJ9_CAMHC</name>
<dbReference type="SUPFAM" id="SSF51735">
    <property type="entry name" value="NAD(P)-binding Rossmann-fold domains"/>
    <property type="match status" value="1"/>
</dbReference>
<protein>
    <submittedName>
        <fullName evidence="3">3-oxoacyl-[acyl-carrier protein] reductase</fullName>
    </submittedName>
</protein>
<dbReference type="AlphaFoldDB" id="A7HZJ9"/>
<gene>
    <name evidence="3" type="ordered locus">CHAB381_0075</name>
</gene>
<dbReference type="CDD" id="cd05233">
    <property type="entry name" value="SDR_c"/>
    <property type="match status" value="1"/>
</dbReference>